<protein>
    <submittedName>
        <fullName evidence="1">Uncharacterized protein</fullName>
    </submittedName>
</protein>
<dbReference type="EMBL" id="MH807811">
    <property type="protein sequence ID" value="AXY81678.1"/>
    <property type="molecule type" value="Genomic_DNA"/>
</dbReference>
<accession>A0A385IFA3</accession>
<dbReference type="RefSeq" id="YP_009811829.1">
    <property type="nucleotide sequence ID" value="NC_048056.1"/>
</dbReference>
<dbReference type="GeneID" id="55002858"/>
<sequence length="100" mass="11183">MSTFIKKATVKEVDVTPWDTGTGKIELQIEFTNIVLGVRGSMLAMHNQLPGFHGEQLKASIDRTINIMVDQIRREINSALDAESVRVQAGHIKPNWNVLI</sequence>
<dbReference type="Proteomes" id="UP000264027">
    <property type="component" value="Segment"/>
</dbReference>
<keyword evidence="2" id="KW-1185">Reference proteome</keyword>
<evidence type="ECO:0000313" key="2">
    <source>
        <dbReference type="Proteomes" id="UP000264027"/>
    </source>
</evidence>
<reference evidence="1 2" key="1">
    <citation type="submission" date="2018-08" db="EMBL/GenBank/DDBJ databases">
        <title>SRE bacteriophages.</title>
        <authorList>
            <person name="Carstens A.B."/>
            <person name="Djurhuus A.M."/>
            <person name="Kot W."/>
            <person name="Hansen L.H."/>
        </authorList>
    </citation>
    <scope>NUCLEOTIDE SEQUENCE [LARGE SCALE GENOMIC DNA]</scope>
</reference>
<evidence type="ECO:0000313" key="1">
    <source>
        <dbReference type="EMBL" id="AXY81678.1"/>
    </source>
</evidence>
<organism evidence="1 2">
    <name type="scientific">Pectobacterium phage Gaspode</name>
    <dbReference type="NCBI Taxonomy" id="2320194"/>
    <lineage>
        <taxon>Viruses</taxon>
        <taxon>Duplodnaviria</taxon>
        <taxon>Heunggongvirae</taxon>
        <taxon>Uroviricota</taxon>
        <taxon>Caudoviricetes</taxon>
        <taxon>Autographivirales</taxon>
        <taxon>Autoscriptoviridae</taxon>
        <taxon>Corkvirinae</taxon>
        <taxon>Phimunavirus</taxon>
        <taxon>Phimunavirus gaspode</taxon>
    </lineage>
</organism>
<dbReference type="KEGG" id="vg:55002858"/>
<name>A0A385IFA3_9CAUD</name>
<proteinExistence type="predicted"/>